<name>A0ACC3NNS1_9PEZI</name>
<comment type="caution">
    <text evidence="1">The sequence shown here is derived from an EMBL/GenBank/DDBJ whole genome shotgun (WGS) entry which is preliminary data.</text>
</comment>
<keyword evidence="2" id="KW-1185">Reference proteome</keyword>
<gene>
    <name evidence="1" type="primary">ALD2_1</name>
    <name evidence="1" type="ORF">LTR37_003933</name>
</gene>
<accession>A0ACC3NNS1</accession>
<evidence type="ECO:0000313" key="2">
    <source>
        <dbReference type="Proteomes" id="UP001281147"/>
    </source>
</evidence>
<evidence type="ECO:0000313" key="1">
    <source>
        <dbReference type="EMBL" id="KAK3720110.1"/>
    </source>
</evidence>
<reference evidence="1" key="1">
    <citation type="submission" date="2023-07" db="EMBL/GenBank/DDBJ databases">
        <title>Black Yeasts Isolated from many extreme environments.</title>
        <authorList>
            <person name="Coleine C."/>
            <person name="Stajich J.E."/>
            <person name="Selbmann L."/>
        </authorList>
    </citation>
    <scope>NUCLEOTIDE SEQUENCE</scope>
    <source>
        <strain evidence="1">CCFEE 5714</strain>
    </source>
</reference>
<sequence>MSDLTVELTAPNGKKYTQPTGLFINNEWVASSKGNKITSINPTDESEIASVHAAEPEDVDKAVEAARAAFKGPWGQMSPTERGDLMYKLSQLIEENKELLATIDTWDNGKPYSVALNEDLAEVVGCIKYYAGYADKVHGQVIDTGPAKLAYTIREPLGVCGQIIPWNYPLAMAAWKLGPAIATGNTVVLKSAEQTPLSILVFANLVKEAGFPPGVINILNGHGRIAGAAMAQHPGIDKIAFTGSTATGREIMKMASATMKNITLETGGKSPLLVFDDADLEQAVRWSHVGIMSNMGQICTATSRILVQDGIYDKFIEAFKKQVLEVSKVGDPFSDDTFQGPQVTKAQYERVLAYVESGKSEGATLATGGEAYKNVGEGKGFFVSPTVFTNVKEDMKIFREEVFGPFVVIASFKDEEEALALANNTTYGLGSAVFTKDIVKAHRVARKIEAGMVWINSSQDSDFRIPFGGVKQSGIGRELGEAGLEAYTNKKAVHVNLGTWL</sequence>
<proteinExistence type="predicted"/>
<organism evidence="1 2">
    <name type="scientific">Vermiconidia calcicola</name>
    <dbReference type="NCBI Taxonomy" id="1690605"/>
    <lineage>
        <taxon>Eukaryota</taxon>
        <taxon>Fungi</taxon>
        <taxon>Dikarya</taxon>
        <taxon>Ascomycota</taxon>
        <taxon>Pezizomycotina</taxon>
        <taxon>Dothideomycetes</taxon>
        <taxon>Dothideomycetidae</taxon>
        <taxon>Mycosphaerellales</taxon>
        <taxon>Extremaceae</taxon>
        <taxon>Vermiconidia</taxon>
    </lineage>
</organism>
<dbReference type="Proteomes" id="UP001281147">
    <property type="component" value="Unassembled WGS sequence"/>
</dbReference>
<protein>
    <submittedName>
        <fullName evidence="1">Mitochondrial aldehyde dehydrogenase</fullName>
    </submittedName>
</protein>
<dbReference type="EMBL" id="JAUTXU010000023">
    <property type="protein sequence ID" value="KAK3720110.1"/>
    <property type="molecule type" value="Genomic_DNA"/>
</dbReference>